<dbReference type="PRINTS" id="PR00344">
    <property type="entry name" value="BCTRLSENSOR"/>
</dbReference>
<keyword evidence="4" id="KW-0597">Phosphoprotein</keyword>
<keyword evidence="5" id="KW-0808">Transferase</keyword>
<dbReference type="InterPro" id="IPR004358">
    <property type="entry name" value="Sig_transdc_His_kin-like_C"/>
</dbReference>
<name>A0ABT7STG2_9ALTE</name>
<dbReference type="SMART" id="SM00387">
    <property type="entry name" value="HATPase_c"/>
    <property type="match status" value="1"/>
</dbReference>
<sequence>MKAIRDFSRSSSFSLSALFTALLMLGVFFIAYFIVISSDQTLIRESEAAIDVDAKGIQEIYYLAGIDGVTQTLRMRVQDSTNSSFYAIQDQDGQMLVGNLSDWPTDIKELRTDRLAVFNIDRSFVANIPSAIEKDAQSYNVLGRTMVFDGQYQLFIGRKIDDLEIAQWVGRTFGWLIVFVLCLIAGISLWVGYYVVSRINDISETADRIMNTGDLSARLPVESTWDDLSSLAVSLNRMLSEIEYSVNNIKSVSDNIAHDLRTPLTRLRQRIENQFDEETARPLLNEADNLLDMFNGLLRIADIEADKKRCAFKTNAVDDIVHDVVEMYQPLADDKNIRIAAEIKPTSATCDKDLIFQSVANILDNAIKFTPEDGLIQLYCGYANGEVIIRINDSGIGIDADKHNEITQRFFRDESSRTTKGNGLGMAMVAAIVKLHRGKLRFASNPLHTGSGLGVSLYFPTGL</sequence>
<dbReference type="InterPro" id="IPR003661">
    <property type="entry name" value="HisK_dim/P_dom"/>
</dbReference>
<accession>A0ABT7STG2</accession>
<dbReference type="InterPro" id="IPR036890">
    <property type="entry name" value="HATPase_C_sf"/>
</dbReference>
<evidence type="ECO:0000256" key="8">
    <source>
        <dbReference type="ARBA" id="ARBA00022989"/>
    </source>
</evidence>
<dbReference type="SUPFAM" id="SSF158472">
    <property type="entry name" value="HAMP domain-like"/>
    <property type="match status" value="1"/>
</dbReference>
<keyword evidence="6 11" id="KW-0812">Transmembrane</keyword>
<evidence type="ECO:0000256" key="7">
    <source>
        <dbReference type="ARBA" id="ARBA00022777"/>
    </source>
</evidence>
<dbReference type="Gene3D" id="1.10.287.130">
    <property type="match status" value="1"/>
</dbReference>
<dbReference type="PANTHER" id="PTHR45436:SF8">
    <property type="entry name" value="HISTIDINE KINASE"/>
    <property type="match status" value="1"/>
</dbReference>
<evidence type="ECO:0000256" key="2">
    <source>
        <dbReference type="ARBA" id="ARBA00004370"/>
    </source>
</evidence>
<keyword evidence="9" id="KW-0902">Two-component regulatory system</keyword>
<evidence type="ECO:0000256" key="3">
    <source>
        <dbReference type="ARBA" id="ARBA00012438"/>
    </source>
</evidence>
<dbReference type="SUPFAM" id="SSF55874">
    <property type="entry name" value="ATPase domain of HSP90 chaperone/DNA topoisomerase II/histidine kinase"/>
    <property type="match status" value="1"/>
</dbReference>
<evidence type="ECO:0000256" key="1">
    <source>
        <dbReference type="ARBA" id="ARBA00000085"/>
    </source>
</evidence>
<reference evidence="14 15" key="1">
    <citation type="submission" date="2023-06" db="EMBL/GenBank/DDBJ databases">
        <title>Alteromonas sp. ASW11-36 isolated from intertidal sand.</title>
        <authorList>
            <person name="Li Y."/>
        </authorList>
    </citation>
    <scope>NUCLEOTIDE SEQUENCE [LARGE SCALE GENOMIC DNA]</scope>
    <source>
        <strain evidence="14 15">ASW11-36</strain>
    </source>
</reference>
<dbReference type="PANTHER" id="PTHR45436">
    <property type="entry name" value="SENSOR HISTIDINE KINASE YKOH"/>
    <property type="match status" value="1"/>
</dbReference>
<evidence type="ECO:0000256" key="5">
    <source>
        <dbReference type="ARBA" id="ARBA00022679"/>
    </source>
</evidence>
<dbReference type="InterPro" id="IPR003660">
    <property type="entry name" value="HAMP_dom"/>
</dbReference>
<dbReference type="SMART" id="SM00304">
    <property type="entry name" value="HAMP"/>
    <property type="match status" value="1"/>
</dbReference>
<gene>
    <name evidence="14" type="ORF">QTP81_02535</name>
</gene>
<comment type="catalytic activity">
    <reaction evidence="1">
        <text>ATP + protein L-histidine = ADP + protein N-phospho-L-histidine.</text>
        <dbReference type="EC" id="2.7.13.3"/>
    </reaction>
</comment>
<dbReference type="GO" id="GO:0016301">
    <property type="term" value="F:kinase activity"/>
    <property type="evidence" value="ECO:0007669"/>
    <property type="project" value="UniProtKB-KW"/>
</dbReference>
<dbReference type="SMART" id="SM00388">
    <property type="entry name" value="HisKA"/>
    <property type="match status" value="1"/>
</dbReference>
<keyword evidence="15" id="KW-1185">Reference proteome</keyword>
<dbReference type="Gene3D" id="3.30.565.10">
    <property type="entry name" value="Histidine kinase-like ATPase, C-terminal domain"/>
    <property type="match status" value="1"/>
</dbReference>
<dbReference type="EC" id="2.7.13.3" evidence="3"/>
<evidence type="ECO:0000256" key="9">
    <source>
        <dbReference type="ARBA" id="ARBA00023012"/>
    </source>
</evidence>
<evidence type="ECO:0000256" key="10">
    <source>
        <dbReference type="ARBA" id="ARBA00023136"/>
    </source>
</evidence>
<dbReference type="PROSITE" id="PS50885">
    <property type="entry name" value="HAMP"/>
    <property type="match status" value="1"/>
</dbReference>
<evidence type="ECO:0000313" key="14">
    <source>
        <dbReference type="EMBL" id="MDM7859481.1"/>
    </source>
</evidence>
<dbReference type="InterPro" id="IPR005467">
    <property type="entry name" value="His_kinase_dom"/>
</dbReference>
<keyword evidence="8 11" id="KW-1133">Transmembrane helix</keyword>
<feature type="transmembrane region" description="Helical" evidence="11">
    <location>
        <begin position="12"/>
        <end position="35"/>
    </location>
</feature>
<dbReference type="CDD" id="cd00082">
    <property type="entry name" value="HisKA"/>
    <property type="match status" value="1"/>
</dbReference>
<protein>
    <recommendedName>
        <fullName evidence="3">histidine kinase</fullName>
        <ecNumber evidence="3">2.7.13.3</ecNumber>
    </recommendedName>
</protein>
<dbReference type="SUPFAM" id="SSF47384">
    <property type="entry name" value="Homodimeric domain of signal transducing histidine kinase"/>
    <property type="match status" value="1"/>
</dbReference>
<evidence type="ECO:0000259" key="12">
    <source>
        <dbReference type="PROSITE" id="PS50109"/>
    </source>
</evidence>
<organism evidence="14 15">
    <name type="scientific">Alteromonas arenosi</name>
    <dbReference type="NCBI Taxonomy" id="3055817"/>
    <lineage>
        <taxon>Bacteria</taxon>
        <taxon>Pseudomonadati</taxon>
        <taxon>Pseudomonadota</taxon>
        <taxon>Gammaproteobacteria</taxon>
        <taxon>Alteromonadales</taxon>
        <taxon>Alteromonadaceae</taxon>
        <taxon>Alteromonas/Salinimonas group</taxon>
        <taxon>Alteromonas</taxon>
    </lineage>
</organism>
<dbReference type="CDD" id="cd06225">
    <property type="entry name" value="HAMP"/>
    <property type="match status" value="1"/>
</dbReference>
<dbReference type="Pfam" id="PF00672">
    <property type="entry name" value="HAMP"/>
    <property type="match status" value="1"/>
</dbReference>
<evidence type="ECO:0000259" key="13">
    <source>
        <dbReference type="PROSITE" id="PS50885"/>
    </source>
</evidence>
<dbReference type="EMBL" id="JAUCBP010000002">
    <property type="protein sequence ID" value="MDM7859481.1"/>
    <property type="molecule type" value="Genomic_DNA"/>
</dbReference>
<evidence type="ECO:0000256" key="6">
    <source>
        <dbReference type="ARBA" id="ARBA00022692"/>
    </source>
</evidence>
<proteinExistence type="predicted"/>
<keyword evidence="7 14" id="KW-0418">Kinase</keyword>
<dbReference type="Proteomes" id="UP001234343">
    <property type="component" value="Unassembled WGS sequence"/>
</dbReference>
<dbReference type="InterPro" id="IPR036097">
    <property type="entry name" value="HisK_dim/P_sf"/>
</dbReference>
<dbReference type="InterPro" id="IPR003594">
    <property type="entry name" value="HATPase_dom"/>
</dbReference>
<dbReference type="InterPro" id="IPR050428">
    <property type="entry name" value="TCS_sensor_his_kinase"/>
</dbReference>
<evidence type="ECO:0000256" key="11">
    <source>
        <dbReference type="SAM" id="Phobius"/>
    </source>
</evidence>
<feature type="domain" description="HAMP" evidence="13">
    <location>
        <begin position="193"/>
        <end position="247"/>
    </location>
</feature>
<feature type="domain" description="Histidine kinase" evidence="12">
    <location>
        <begin position="255"/>
        <end position="463"/>
    </location>
</feature>
<dbReference type="PROSITE" id="PS50109">
    <property type="entry name" value="HIS_KIN"/>
    <property type="match status" value="1"/>
</dbReference>
<dbReference type="Pfam" id="PF02518">
    <property type="entry name" value="HATPase_c"/>
    <property type="match status" value="1"/>
</dbReference>
<evidence type="ECO:0000313" key="15">
    <source>
        <dbReference type="Proteomes" id="UP001234343"/>
    </source>
</evidence>
<comment type="caution">
    <text evidence="14">The sequence shown here is derived from an EMBL/GenBank/DDBJ whole genome shotgun (WGS) entry which is preliminary data.</text>
</comment>
<evidence type="ECO:0000256" key="4">
    <source>
        <dbReference type="ARBA" id="ARBA00022553"/>
    </source>
</evidence>
<feature type="transmembrane region" description="Helical" evidence="11">
    <location>
        <begin position="173"/>
        <end position="196"/>
    </location>
</feature>
<dbReference type="RefSeq" id="WP_289363498.1">
    <property type="nucleotide sequence ID" value="NZ_JAUCBP010000002.1"/>
</dbReference>
<keyword evidence="10 11" id="KW-0472">Membrane</keyword>
<comment type="subcellular location">
    <subcellularLocation>
        <location evidence="2">Membrane</location>
    </subcellularLocation>
</comment>